<evidence type="ECO:0000256" key="4">
    <source>
        <dbReference type="ARBA" id="ARBA00022729"/>
    </source>
</evidence>
<keyword evidence="5" id="KW-0472">Membrane</keyword>
<dbReference type="PROSITE" id="PS51257">
    <property type="entry name" value="PROKAR_LIPOPROTEIN"/>
    <property type="match status" value="1"/>
</dbReference>
<proteinExistence type="inferred from homology"/>
<evidence type="ECO:0000256" key="1">
    <source>
        <dbReference type="ARBA" id="ARBA00004193"/>
    </source>
</evidence>
<evidence type="ECO:0000313" key="9">
    <source>
        <dbReference type="EMBL" id="MFC6953160.1"/>
    </source>
</evidence>
<dbReference type="PANTHER" id="PTHR34296:SF2">
    <property type="entry name" value="ABC TRANSPORTER GUANOSINE-BINDING PROTEIN NUPN"/>
    <property type="match status" value="1"/>
</dbReference>
<dbReference type="Proteomes" id="UP001596395">
    <property type="component" value="Unassembled WGS sequence"/>
</dbReference>
<keyword evidence="3" id="KW-1003">Cell membrane</keyword>
<dbReference type="RefSeq" id="WP_336350126.1">
    <property type="nucleotide sequence ID" value="NZ_JAZAQL010000002.1"/>
</dbReference>
<dbReference type="InterPro" id="IPR003760">
    <property type="entry name" value="PnrA-like"/>
</dbReference>
<comment type="similarity">
    <text evidence="2">Belongs to the BMP lipoprotein family.</text>
</comment>
<dbReference type="Pfam" id="PF02608">
    <property type="entry name" value="Bmp"/>
    <property type="match status" value="1"/>
</dbReference>
<keyword evidence="4" id="KW-0732">Signal</keyword>
<dbReference type="InterPro" id="IPR050957">
    <property type="entry name" value="BMP_lipoprotein"/>
</dbReference>
<sequence length="358" mass="37045">MPSNRRKFLASAAGIGAATTAGCLSSLGGSGSSGTNVGVVYALGGLGDKAFNDMAKQGIDQAIEEYDINYQGAEPSGNSEFPTLQKKFADSNNPNYDLICTIGFAQAEALTENAEQYSDQQFMIVDSVVEKDNVASYVFKEQLGSFQVGHLAGLLTQRDFSTSGDGMTDASTNTDAATVGFVGGKENSLIKKFEAGFIAGAKHAGDVEVRSAYAGSWSDPAKGKEIALSMYDNGADVVYHAAGGTGTGVFGAAQERGRYAIGVDSDQSKSAKEYKDVILASMVKHVDTAVLTSVENVVNDEHAGGEVSALGLEKGGVEAVLGQTLGSEIPSEVKSALEESKSGIVNGDISVPTDPENA</sequence>
<dbReference type="AlphaFoldDB" id="A0ABD5VCQ0"/>
<feature type="domain" description="ABC transporter substrate-binding protein PnrA-like" evidence="8">
    <location>
        <begin position="39"/>
        <end position="352"/>
    </location>
</feature>
<evidence type="ECO:0000313" key="10">
    <source>
        <dbReference type="Proteomes" id="UP001596395"/>
    </source>
</evidence>
<dbReference type="EMBL" id="JBHSXN010000002">
    <property type="protein sequence ID" value="MFC6953160.1"/>
    <property type="molecule type" value="Genomic_DNA"/>
</dbReference>
<dbReference type="GO" id="GO:0005886">
    <property type="term" value="C:plasma membrane"/>
    <property type="evidence" value="ECO:0007669"/>
    <property type="project" value="UniProtKB-SubCell"/>
</dbReference>
<gene>
    <name evidence="9" type="ORF">ACFQGB_09815</name>
</gene>
<feature type="region of interest" description="Disordered" evidence="7">
    <location>
        <begin position="337"/>
        <end position="358"/>
    </location>
</feature>
<keyword evidence="6" id="KW-0449">Lipoprotein</keyword>
<dbReference type="InterPro" id="IPR006311">
    <property type="entry name" value="TAT_signal"/>
</dbReference>
<organism evidence="9 10">
    <name type="scientific">Halorubellus litoreus</name>
    <dbReference type="NCBI Taxonomy" id="755308"/>
    <lineage>
        <taxon>Archaea</taxon>
        <taxon>Methanobacteriati</taxon>
        <taxon>Methanobacteriota</taxon>
        <taxon>Stenosarchaea group</taxon>
        <taxon>Halobacteria</taxon>
        <taxon>Halobacteriales</taxon>
        <taxon>Halorubellaceae</taxon>
        <taxon>Halorubellus</taxon>
    </lineage>
</organism>
<evidence type="ECO:0000256" key="7">
    <source>
        <dbReference type="SAM" id="MobiDB-lite"/>
    </source>
</evidence>
<evidence type="ECO:0000256" key="3">
    <source>
        <dbReference type="ARBA" id="ARBA00022475"/>
    </source>
</evidence>
<accession>A0ABD5VCQ0</accession>
<dbReference type="Gene3D" id="3.40.50.2300">
    <property type="match status" value="2"/>
</dbReference>
<dbReference type="InterPro" id="IPR028082">
    <property type="entry name" value="Peripla_BP_I"/>
</dbReference>
<name>A0ABD5VCQ0_9EURY</name>
<reference evidence="9 10" key="1">
    <citation type="journal article" date="2019" name="Int. J. Syst. Evol. Microbiol.">
        <title>The Global Catalogue of Microorganisms (GCM) 10K type strain sequencing project: providing services to taxonomists for standard genome sequencing and annotation.</title>
        <authorList>
            <consortium name="The Broad Institute Genomics Platform"/>
            <consortium name="The Broad Institute Genome Sequencing Center for Infectious Disease"/>
            <person name="Wu L."/>
            <person name="Ma J."/>
        </authorList>
    </citation>
    <scope>NUCLEOTIDE SEQUENCE [LARGE SCALE GENOMIC DNA]</scope>
    <source>
        <strain evidence="9 10">GX26</strain>
    </source>
</reference>
<comment type="subcellular location">
    <subcellularLocation>
        <location evidence="1">Cell membrane</location>
        <topology evidence="1">Lipid-anchor</topology>
    </subcellularLocation>
</comment>
<evidence type="ECO:0000256" key="2">
    <source>
        <dbReference type="ARBA" id="ARBA00008610"/>
    </source>
</evidence>
<evidence type="ECO:0000259" key="8">
    <source>
        <dbReference type="Pfam" id="PF02608"/>
    </source>
</evidence>
<keyword evidence="10" id="KW-1185">Reference proteome</keyword>
<evidence type="ECO:0000256" key="6">
    <source>
        <dbReference type="ARBA" id="ARBA00023288"/>
    </source>
</evidence>
<protein>
    <submittedName>
        <fullName evidence="9">BMP family protein</fullName>
    </submittedName>
</protein>
<evidence type="ECO:0000256" key="5">
    <source>
        <dbReference type="ARBA" id="ARBA00023136"/>
    </source>
</evidence>
<dbReference type="PANTHER" id="PTHR34296">
    <property type="entry name" value="TRANSCRIPTIONAL ACTIVATOR PROTEIN MED"/>
    <property type="match status" value="1"/>
</dbReference>
<comment type="caution">
    <text evidence="9">The sequence shown here is derived from an EMBL/GenBank/DDBJ whole genome shotgun (WGS) entry which is preliminary data.</text>
</comment>
<dbReference type="SUPFAM" id="SSF53822">
    <property type="entry name" value="Periplasmic binding protein-like I"/>
    <property type="match status" value="1"/>
</dbReference>
<dbReference type="PROSITE" id="PS51318">
    <property type="entry name" value="TAT"/>
    <property type="match status" value="1"/>
</dbReference>